<evidence type="ECO:0000313" key="6">
    <source>
        <dbReference type="EMBL" id="HIR59607.1"/>
    </source>
</evidence>
<feature type="site" description="Substrate discrimination" evidence="4">
    <location>
        <position position="14"/>
    </location>
</feature>
<evidence type="ECO:0000256" key="3">
    <source>
        <dbReference type="ARBA" id="ARBA00022932"/>
    </source>
</evidence>
<dbReference type="InterPro" id="IPR043502">
    <property type="entry name" value="DNA/RNA_pol_sf"/>
</dbReference>
<dbReference type="EC" id="2.7.7.7" evidence="4"/>
<dbReference type="InterPro" id="IPR022880">
    <property type="entry name" value="DNApol_IV"/>
</dbReference>
<dbReference type="InterPro" id="IPR043128">
    <property type="entry name" value="Rev_trsase/Diguanyl_cyclase"/>
</dbReference>
<dbReference type="EMBL" id="DVHC01000062">
    <property type="protein sequence ID" value="HIR59607.1"/>
    <property type="molecule type" value="Genomic_DNA"/>
</dbReference>
<keyword evidence="4" id="KW-0238">DNA-binding</keyword>
<keyword evidence="4" id="KW-0235">DNA replication</keyword>
<dbReference type="InterPro" id="IPR050116">
    <property type="entry name" value="DNA_polymerase-Y"/>
</dbReference>
<comment type="subunit">
    <text evidence="4">Monomer.</text>
</comment>
<evidence type="ECO:0000259" key="5">
    <source>
        <dbReference type="PROSITE" id="PS50173"/>
    </source>
</evidence>
<keyword evidence="4" id="KW-0234">DNA repair</keyword>
<feature type="binding site" evidence="4">
    <location>
        <position position="111"/>
    </location>
    <ligand>
        <name>Mg(2+)</name>
        <dbReference type="ChEBI" id="CHEBI:18420"/>
    </ligand>
</feature>
<dbReference type="PANTHER" id="PTHR11076">
    <property type="entry name" value="DNA REPAIR POLYMERASE UMUC / TRANSFERASE FAMILY MEMBER"/>
    <property type="match status" value="1"/>
</dbReference>
<dbReference type="GO" id="GO:0005829">
    <property type="term" value="C:cytosol"/>
    <property type="evidence" value="ECO:0007669"/>
    <property type="project" value="TreeGrafter"/>
</dbReference>
<dbReference type="GO" id="GO:0003887">
    <property type="term" value="F:DNA-directed DNA polymerase activity"/>
    <property type="evidence" value="ECO:0007669"/>
    <property type="project" value="UniProtKB-UniRule"/>
</dbReference>
<feature type="domain" description="UmuC" evidence="5">
    <location>
        <begin position="5"/>
        <end position="194"/>
    </location>
</feature>
<dbReference type="Gene3D" id="3.30.70.270">
    <property type="match status" value="1"/>
</dbReference>
<protein>
    <recommendedName>
        <fullName evidence="4">DNA polymerase IV</fullName>
        <shortName evidence="4">Pol IV</shortName>
        <ecNumber evidence="4">2.7.7.7</ecNumber>
    </recommendedName>
</protein>
<reference evidence="6" key="1">
    <citation type="submission" date="2020-10" db="EMBL/GenBank/DDBJ databases">
        <authorList>
            <person name="Gilroy R."/>
        </authorList>
    </citation>
    <scope>NUCLEOTIDE SEQUENCE</scope>
    <source>
        <strain evidence="6">CHK184-20233</strain>
    </source>
</reference>
<dbReference type="Pfam" id="PF11799">
    <property type="entry name" value="IMS_C"/>
    <property type="match status" value="1"/>
</dbReference>
<dbReference type="GO" id="GO:0003684">
    <property type="term" value="F:damaged DNA binding"/>
    <property type="evidence" value="ECO:0007669"/>
    <property type="project" value="InterPro"/>
</dbReference>
<keyword evidence="4" id="KW-0227">DNA damage</keyword>
<keyword evidence="4" id="KW-0548">Nucleotidyltransferase</keyword>
<keyword evidence="2 4" id="KW-0515">Mutator protein</keyword>
<dbReference type="CDD" id="cd03586">
    <property type="entry name" value="PolY_Pol_IV_kappa"/>
    <property type="match status" value="1"/>
</dbReference>
<dbReference type="AlphaFoldDB" id="A0A9D1DV45"/>
<dbReference type="Gene3D" id="3.40.1170.60">
    <property type="match status" value="1"/>
</dbReference>
<feature type="active site" evidence="4">
    <location>
        <position position="112"/>
    </location>
</feature>
<sequence>MQRIIFHIDVNNAFLSWTAVYLLNHGYKQDIRKIPSVIGGDEKARRGIVLAKSPIAKKYGIVTAETLYSARSKCKTLQVFPPNYAFYKEESKKLYNYLSQYSPIIEQYSIDECFLDLTGTTLLYGNDYVSLAHKIKDEIKEKFGFTVNVGIGENKLCAKMASDFEKPDKVHTLYLNEVKTKMWPLKVNDLFMLGKSSAKKLNDLGIYTIKDLAEANINLLRRHFKSQGDYFKEAALGIDYSKVEPRNAKNKCISISRTLPYDVTRKEDLLKILFSETEEVSFTLRDQKLYTGTIAVTFRNNLFKNYSHQITLDNPTNVTEEIYKAVKTIFEASWKEDPIRNIGVRLGDLKEKAISQLSLFEESDVKVEDKVEEVMDSIIKKYGKGSVIRASKKEEDYNIERRK</sequence>
<comment type="function">
    <text evidence="4">Poorly processive, error-prone DNA polymerase involved in untargeted mutagenesis. Copies undamaged DNA at stalled replication forks, which arise in vivo from mismatched or misaligned primer ends. These misaligned primers can be extended by PolIV. Exhibits no 3'-5' exonuclease (proofreading) activity. May be involved in translesional synthesis, in conjunction with the beta clamp from PolIII.</text>
</comment>
<evidence type="ECO:0000256" key="2">
    <source>
        <dbReference type="ARBA" id="ARBA00022457"/>
    </source>
</evidence>
<comment type="catalytic activity">
    <reaction evidence="4">
        <text>DNA(n) + a 2'-deoxyribonucleoside 5'-triphosphate = DNA(n+1) + diphosphate</text>
        <dbReference type="Rhea" id="RHEA:22508"/>
        <dbReference type="Rhea" id="RHEA-COMP:17339"/>
        <dbReference type="Rhea" id="RHEA-COMP:17340"/>
        <dbReference type="ChEBI" id="CHEBI:33019"/>
        <dbReference type="ChEBI" id="CHEBI:61560"/>
        <dbReference type="ChEBI" id="CHEBI:173112"/>
        <dbReference type="EC" id="2.7.7.7"/>
    </reaction>
</comment>
<name>A0A9D1DV45_9FIRM</name>
<comment type="caution">
    <text evidence="6">The sequence shown here is derived from an EMBL/GenBank/DDBJ whole genome shotgun (WGS) entry which is preliminary data.</text>
</comment>
<keyword evidence="4" id="KW-0808">Transferase</keyword>
<dbReference type="InterPro" id="IPR001126">
    <property type="entry name" value="UmuC"/>
</dbReference>
<proteinExistence type="inferred from homology"/>
<dbReference type="SUPFAM" id="SSF100879">
    <property type="entry name" value="Lesion bypass DNA polymerase (Y-family), little finger domain"/>
    <property type="match status" value="1"/>
</dbReference>
<keyword evidence="4" id="KW-0479">Metal-binding</keyword>
<dbReference type="Gene3D" id="1.10.150.20">
    <property type="entry name" value="5' to 3' exonuclease, C-terminal subdomain"/>
    <property type="match status" value="1"/>
</dbReference>
<dbReference type="Pfam" id="PF11798">
    <property type="entry name" value="IMS_HHH"/>
    <property type="match status" value="1"/>
</dbReference>
<keyword evidence="4" id="KW-0460">Magnesium</keyword>
<evidence type="ECO:0000313" key="7">
    <source>
        <dbReference type="Proteomes" id="UP000824232"/>
    </source>
</evidence>
<dbReference type="GO" id="GO:0006261">
    <property type="term" value="P:DNA-templated DNA replication"/>
    <property type="evidence" value="ECO:0007669"/>
    <property type="project" value="UniProtKB-UniRule"/>
</dbReference>
<evidence type="ECO:0000256" key="4">
    <source>
        <dbReference type="HAMAP-Rule" id="MF_01113"/>
    </source>
</evidence>
<reference evidence="6" key="2">
    <citation type="journal article" date="2021" name="PeerJ">
        <title>Extensive microbial diversity within the chicken gut microbiome revealed by metagenomics and culture.</title>
        <authorList>
            <person name="Gilroy R."/>
            <person name="Ravi A."/>
            <person name="Getino M."/>
            <person name="Pursley I."/>
            <person name="Horton D.L."/>
            <person name="Alikhan N.F."/>
            <person name="Baker D."/>
            <person name="Gharbi K."/>
            <person name="Hall N."/>
            <person name="Watson M."/>
            <person name="Adriaenssens E.M."/>
            <person name="Foster-Nyarko E."/>
            <person name="Jarju S."/>
            <person name="Secka A."/>
            <person name="Antonio M."/>
            <person name="Oren A."/>
            <person name="Chaudhuri R.R."/>
            <person name="La Ragione R."/>
            <person name="Hildebrand F."/>
            <person name="Pallen M.J."/>
        </authorList>
    </citation>
    <scope>NUCLEOTIDE SEQUENCE</scope>
    <source>
        <strain evidence="6">CHK184-20233</strain>
    </source>
</reference>
<dbReference type="GO" id="GO:0006281">
    <property type="term" value="P:DNA repair"/>
    <property type="evidence" value="ECO:0007669"/>
    <property type="project" value="UniProtKB-UniRule"/>
</dbReference>
<dbReference type="InterPro" id="IPR017961">
    <property type="entry name" value="DNA_pol_Y-fam_little_finger"/>
</dbReference>
<keyword evidence="4" id="KW-0963">Cytoplasm</keyword>
<dbReference type="GO" id="GO:0042276">
    <property type="term" value="P:error-prone translesion synthesis"/>
    <property type="evidence" value="ECO:0007669"/>
    <property type="project" value="TreeGrafter"/>
</dbReference>
<dbReference type="SUPFAM" id="SSF56672">
    <property type="entry name" value="DNA/RNA polymerases"/>
    <property type="match status" value="1"/>
</dbReference>
<dbReference type="Proteomes" id="UP000824232">
    <property type="component" value="Unassembled WGS sequence"/>
</dbReference>
<dbReference type="PROSITE" id="PS50173">
    <property type="entry name" value="UMUC"/>
    <property type="match status" value="1"/>
</dbReference>
<comment type="similarity">
    <text evidence="1 4">Belongs to the DNA polymerase type-Y family.</text>
</comment>
<dbReference type="InterPro" id="IPR036775">
    <property type="entry name" value="DNA_pol_Y-fam_lit_finger_sf"/>
</dbReference>
<dbReference type="GO" id="GO:0000287">
    <property type="term" value="F:magnesium ion binding"/>
    <property type="evidence" value="ECO:0007669"/>
    <property type="project" value="UniProtKB-UniRule"/>
</dbReference>
<gene>
    <name evidence="4" type="primary">dinB</name>
    <name evidence="6" type="ORF">IAB38_06105</name>
</gene>
<keyword evidence="3 4" id="KW-0239">DNA-directed DNA polymerase</keyword>
<dbReference type="InterPro" id="IPR024728">
    <property type="entry name" value="PolY_HhH_motif"/>
</dbReference>
<comment type="cofactor">
    <cofactor evidence="4">
        <name>Mg(2+)</name>
        <dbReference type="ChEBI" id="CHEBI:18420"/>
    </cofactor>
    <text evidence="4">Binds 2 magnesium ions per subunit.</text>
</comment>
<dbReference type="HAMAP" id="MF_01113">
    <property type="entry name" value="DNApol_IV"/>
    <property type="match status" value="1"/>
</dbReference>
<evidence type="ECO:0000256" key="1">
    <source>
        <dbReference type="ARBA" id="ARBA00010945"/>
    </source>
</evidence>
<dbReference type="Pfam" id="PF00817">
    <property type="entry name" value="IMS"/>
    <property type="match status" value="1"/>
</dbReference>
<organism evidence="6 7">
    <name type="scientific">Candidatus Onthousia excrementipullorum</name>
    <dbReference type="NCBI Taxonomy" id="2840884"/>
    <lineage>
        <taxon>Bacteria</taxon>
        <taxon>Bacillati</taxon>
        <taxon>Bacillota</taxon>
        <taxon>Bacilli</taxon>
        <taxon>Candidatus Onthousia</taxon>
    </lineage>
</organism>
<comment type="subcellular location">
    <subcellularLocation>
        <location evidence="4">Cytoplasm</location>
    </subcellularLocation>
</comment>
<feature type="binding site" evidence="4">
    <location>
        <position position="9"/>
    </location>
    <ligand>
        <name>Mg(2+)</name>
        <dbReference type="ChEBI" id="CHEBI:18420"/>
    </ligand>
</feature>
<dbReference type="PANTHER" id="PTHR11076:SF35">
    <property type="entry name" value="DNA REPAIR PROTEIN HOMOLOG YOBH"/>
    <property type="match status" value="1"/>
</dbReference>
<dbReference type="GO" id="GO:0009432">
    <property type="term" value="P:SOS response"/>
    <property type="evidence" value="ECO:0007669"/>
    <property type="project" value="TreeGrafter"/>
</dbReference>
<accession>A0A9D1DV45</accession>
<dbReference type="Gene3D" id="3.30.1490.100">
    <property type="entry name" value="DNA polymerase, Y-family, little finger domain"/>
    <property type="match status" value="1"/>
</dbReference>